<comment type="caution">
    <text evidence="3">The sequence shown here is derived from an EMBL/GenBank/DDBJ whole genome shotgun (WGS) entry which is preliminary data.</text>
</comment>
<dbReference type="FunFam" id="3.40.50.720:FF:000084">
    <property type="entry name" value="Short-chain dehydrogenase reductase"/>
    <property type="match status" value="1"/>
</dbReference>
<evidence type="ECO:0000313" key="4">
    <source>
        <dbReference type="Proteomes" id="UP000319210"/>
    </source>
</evidence>
<evidence type="ECO:0000256" key="1">
    <source>
        <dbReference type="ARBA" id="ARBA00006484"/>
    </source>
</evidence>
<dbReference type="PROSITE" id="PS00061">
    <property type="entry name" value="ADH_SHORT"/>
    <property type="match status" value="1"/>
</dbReference>
<dbReference type="OrthoDB" id="3542748at2"/>
<gene>
    <name evidence="3" type="ORF">SCA03_53320</name>
</gene>
<protein>
    <submittedName>
        <fullName evidence="3">Oxidoreductase</fullName>
    </submittedName>
</protein>
<dbReference type="GO" id="GO:0016491">
    <property type="term" value="F:oxidoreductase activity"/>
    <property type="evidence" value="ECO:0007669"/>
    <property type="project" value="UniProtKB-KW"/>
</dbReference>
<evidence type="ECO:0000256" key="2">
    <source>
        <dbReference type="ARBA" id="ARBA00023002"/>
    </source>
</evidence>
<dbReference type="NCBIfam" id="NF005559">
    <property type="entry name" value="PRK07231.1"/>
    <property type="match status" value="1"/>
</dbReference>
<reference evidence="3 4" key="1">
    <citation type="submission" date="2019-06" db="EMBL/GenBank/DDBJ databases">
        <title>Whole genome shotgun sequence of Streptomyces cacaoi subsp. cacaoi NBRC 12748.</title>
        <authorList>
            <person name="Hosoyama A."/>
            <person name="Uohara A."/>
            <person name="Ohji S."/>
            <person name="Ichikawa N."/>
        </authorList>
    </citation>
    <scope>NUCLEOTIDE SEQUENCE [LARGE SCALE GENOMIC DNA]</scope>
    <source>
        <strain evidence="3 4">NBRC 12748</strain>
    </source>
</reference>
<dbReference type="EMBL" id="BJMM01000036">
    <property type="protein sequence ID" value="GEB52781.1"/>
    <property type="molecule type" value="Genomic_DNA"/>
</dbReference>
<dbReference type="PANTHER" id="PTHR24321:SF8">
    <property type="entry name" value="ESTRADIOL 17-BETA-DEHYDROGENASE 8-RELATED"/>
    <property type="match status" value="1"/>
</dbReference>
<dbReference type="InterPro" id="IPR036291">
    <property type="entry name" value="NAD(P)-bd_dom_sf"/>
</dbReference>
<dbReference type="InterPro" id="IPR020904">
    <property type="entry name" value="Sc_DH/Rdtase_CS"/>
</dbReference>
<dbReference type="RefSeq" id="WP_086814999.1">
    <property type="nucleotide sequence ID" value="NZ_BJMM01000036.1"/>
</dbReference>
<accession>A0A4Y3R517</accession>
<dbReference type="PRINTS" id="PR00080">
    <property type="entry name" value="SDRFAMILY"/>
</dbReference>
<comment type="similarity">
    <text evidence="1">Belongs to the short-chain dehydrogenases/reductases (SDR) family.</text>
</comment>
<dbReference type="Proteomes" id="UP000319210">
    <property type="component" value="Unassembled WGS sequence"/>
</dbReference>
<name>A0A4Y3R517_STRCI</name>
<sequence>MSGAEQALPEEFGLRGRVALVTGAARGQGAAHVRTLAAAGARVVFGDIGEEGEAAGQALADEVRADRQRADAAVFVRHDVTDAGDWDRAVALAKDRFGRLDVLVNNAALWHTAPIGEETEERFRTLVSVNLVGPFLGMRAALPLLRESGGGSVVNISSTAGLTGIPGHGAYGATKFGLRGLTKSAALDLAPEGVRVNSVHPGMIDTPMIAKVTGGGGDAARAREYPRVPMGRIGTPRDVASLVLFLASDASAYITGAEFAVDGGLAAG</sequence>
<dbReference type="PANTHER" id="PTHR24321">
    <property type="entry name" value="DEHYDROGENASES, SHORT CHAIN"/>
    <property type="match status" value="1"/>
</dbReference>
<dbReference type="Gene3D" id="3.40.50.720">
    <property type="entry name" value="NAD(P)-binding Rossmann-like Domain"/>
    <property type="match status" value="1"/>
</dbReference>
<keyword evidence="4" id="KW-1185">Reference proteome</keyword>
<dbReference type="PRINTS" id="PR00081">
    <property type="entry name" value="GDHRDH"/>
</dbReference>
<dbReference type="SUPFAM" id="SSF51735">
    <property type="entry name" value="NAD(P)-binding Rossmann-fold domains"/>
    <property type="match status" value="1"/>
</dbReference>
<dbReference type="AlphaFoldDB" id="A0A4Y3R517"/>
<dbReference type="Pfam" id="PF13561">
    <property type="entry name" value="adh_short_C2"/>
    <property type="match status" value="1"/>
</dbReference>
<proteinExistence type="inferred from homology"/>
<evidence type="ECO:0000313" key="3">
    <source>
        <dbReference type="EMBL" id="GEB52781.1"/>
    </source>
</evidence>
<keyword evidence="2" id="KW-0560">Oxidoreductase</keyword>
<dbReference type="InterPro" id="IPR002347">
    <property type="entry name" value="SDR_fam"/>
</dbReference>
<organism evidence="3 4">
    <name type="scientific">Streptomyces cacaoi</name>
    <dbReference type="NCBI Taxonomy" id="1898"/>
    <lineage>
        <taxon>Bacteria</taxon>
        <taxon>Bacillati</taxon>
        <taxon>Actinomycetota</taxon>
        <taxon>Actinomycetes</taxon>
        <taxon>Kitasatosporales</taxon>
        <taxon>Streptomycetaceae</taxon>
        <taxon>Streptomyces</taxon>
    </lineage>
</organism>